<name>A0A2G8RBU5_9RHOB</name>
<organism evidence="1 2">
    <name type="scientific">Puniceibacterium antarcticum</name>
    <dbReference type="NCBI Taxonomy" id="1206336"/>
    <lineage>
        <taxon>Bacteria</taxon>
        <taxon>Pseudomonadati</taxon>
        <taxon>Pseudomonadota</taxon>
        <taxon>Alphaproteobacteria</taxon>
        <taxon>Rhodobacterales</taxon>
        <taxon>Paracoccaceae</taxon>
        <taxon>Puniceibacterium</taxon>
    </lineage>
</organism>
<evidence type="ECO:0000313" key="2">
    <source>
        <dbReference type="Proteomes" id="UP000231259"/>
    </source>
</evidence>
<accession>A0A2G8RBU5</accession>
<dbReference type="AlphaFoldDB" id="A0A2G8RBU5"/>
<dbReference type="Proteomes" id="UP000231259">
    <property type="component" value="Unassembled WGS sequence"/>
</dbReference>
<protein>
    <recommendedName>
        <fullName evidence="3">Methyltransferase type 11 domain-containing protein</fullName>
    </recommendedName>
</protein>
<proteinExistence type="predicted"/>
<sequence length="57" mass="6503">MTRASDLTDFRLLDERNLDDEGLDRIVSVGMLEHVGLPHFPPLSAGSPICWHKMAWR</sequence>
<dbReference type="EMBL" id="AWWI01000115">
    <property type="protein sequence ID" value="PIL19044.1"/>
    <property type="molecule type" value="Genomic_DNA"/>
</dbReference>
<reference evidence="1 2" key="1">
    <citation type="submission" date="2013-09" db="EMBL/GenBank/DDBJ databases">
        <title>Genome sequencing of Phaeobacter antarcticus sp. nov. SM1211.</title>
        <authorList>
            <person name="Zhang X.-Y."/>
            <person name="Liu C."/>
            <person name="Chen X.-L."/>
            <person name="Xie B.-B."/>
            <person name="Qin Q.-L."/>
            <person name="Rong J.-C."/>
            <person name="Zhang Y.-Z."/>
        </authorList>
    </citation>
    <scope>NUCLEOTIDE SEQUENCE [LARGE SCALE GENOMIC DNA]</scope>
    <source>
        <strain evidence="1 2">SM1211</strain>
    </source>
</reference>
<gene>
    <name evidence="1" type="ORF">P775_16510</name>
</gene>
<comment type="caution">
    <text evidence="1">The sequence shown here is derived from an EMBL/GenBank/DDBJ whole genome shotgun (WGS) entry which is preliminary data.</text>
</comment>
<keyword evidence="2" id="KW-1185">Reference proteome</keyword>
<evidence type="ECO:0008006" key="3">
    <source>
        <dbReference type="Google" id="ProtNLM"/>
    </source>
</evidence>
<evidence type="ECO:0000313" key="1">
    <source>
        <dbReference type="EMBL" id="PIL19044.1"/>
    </source>
</evidence>
<dbReference type="RefSeq" id="WP_180287465.1">
    <property type="nucleotide sequence ID" value="NZ_AWWI01000115.1"/>
</dbReference>